<name>A0A848FYZ3_9RHOO</name>
<protein>
    <recommendedName>
        <fullName evidence="4">DUF4124 domain-containing protein</fullName>
    </recommendedName>
</protein>
<feature type="signal peptide" evidence="1">
    <location>
        <begin position="1"/>
        <end position="20"/>
    </location>
</feature>
<sequence>MRRLALLCALLVSLPTPAQTAQRGTVYCCTDNGHQVCGDVLPAQCFGKSYREMSPQGTVRRVVEAPLTTEQMARKEAEERERRAEIARQRAEMRRNQSLLETYSSVADIDARRDRAIEGVQSELKRGEVIQAQLQKKRAGLLREAEFYQKRAMPAALAASIRDVDSEIATQSLVIDSKRKDIESIRNRYEQDRSRYIALTEARNSPPNSR</sequence>
<dbReference type="EMBL" id="JABBGA010000003">
    <property type="protein sequence ID" value="NML25147.1"/>
    <property type="molecule type" value="Genomic_DNA"/>
</dbReference>
<evidence type="ECO:0000256" key="1">
    <source>
        <dbReference type="SAM" id="SignalP"/>
    </source>
</evidence>
<feature type="chain" id="PRO_5032604529" description="DUF4124 domain-containing protein" evidence="1">
    <location>
        <begin position="21"/>
        <end position="210"/>
    </location>
</feature>
<keyword evidence="1" id="KW-0732">Signal</keyword>
<gene>
    <name evidence="2" type="ORF">HHL15_05305</name>
</gene>
<keyword evidence="3" id="KW-1185">Reference proteome</keyword>
<comment type="caution">
    <text evidence="2">The sequence shown here is derived from an EMBL/GenBank/DDBJ whole genome shotgun (WGS) entry which is preliminary data.</text>
</comment>
<dbReference type="Proteomes" id="UP000580043">
    <property type="component" value="Unassembled WGS sequence"/>
</dbReference>
<accession>A0A848FYZ3</accession>
<dbReference type="AlphaFoldDB" id="A0A848FYZ3"/>
<evidence type="ECO:0000313" key="2">
    <source>
        <dbReference type="EMBL" id="NML25147.1"/>
    </source>
</evidence>
<evidence type="ECO:0000313" key="3">
    <source>
        <dbReference type="Proteomes" id="UP000580043"/>
    </source>
</evidence>
<reference evidence="2 3" key="1">
    <citation type="submission" date="2020-04" db="EMBL/GenBank/DDBJ databases">
        <title>Zoogloea sp. G-4-1-14 isolated from soil.</title>
        <authorList>
            <person name="Dahal R.H."/>
        </authorList>
    </citation>
    <scope>NUCLEOTIDE SEQUENCE [LARGE SCALE GENOMIC DNA]</scope>
    <source>
        <strain evidence="2 3">G-4-1-14</strain>
    </source>
</reference>
<dbReference type="RefSeq" id="WP_169144792.1">
    <property type="nucleotide sequence ID" value="NZ_JABBGA010000003.1"/>
</dbReference>
<proteinExistence type="predicted"/>
<organism evidence="2 3">
    <name type="scientific">Zoogloea dura</name>
    <dbReference type="NCBI Taxonomy" id="2728840"/>
    <lineage>
        <taxon>Bacteria</taxon>
        <taxon>Pseudomonadati</taxon>
        <taxon>Pseudomonadota</taxon>
        <taxon>Betaproteobacteria</taxon>
        <taxon>Rhodocyclales</taxon>
        <taxon>Zoogloeaceae</taxon>
        <taxon>Zoogloea</taxon>
    </lineage>
</organism>
<evidence type="ECO:0008006" key="4">
    <source>
        <dbReference type="Google" id="ProtNLM"/>
    </source>
</evidence>